<dbReference type="InterPro" id="IPR044792">
    <property type="entry name" value="TAR1"/>
</dbReference>
<reference evidence="2 3" key="1">
    <citation type="submission" date="2024-08" db="EMBL/GenBank/DDBJ databases">
        <title>Insights into the chromosomal genome structure of Flemingia macrophylla.</title>
        <authorList>
            <person name="Ding Y."/>
            <person name="Zhao Y."/>
            <person name="Bi W."/>
            <person name="Wu M."/>
            <person name="Zhao G."/>
            <person name="Gong Y."/>
            <person name="Li W."/>
            <person name="Zhang P."/>
        </authorList>
    </citation>
    <scope>NUCLEOTIDE SEQUENCE [LARGE SCALE GENOMIC DNA]</scope>
    <source>
        <strain evidence="2">DYQJB</strain>
        <tissue evidence="2">Leaf</tissue>
    </source>
</reference>
<feature type="region of interest" description="Disordered" evidence="1">
    <location>
        <begin position="948"/>
        <end position="994"/>
    </location>
</feature>
<organism evidence="2 3">
    <name type="scientific">Flemingia macrophylla</name>
    <dbReference type="NCBI Taxonomy" id="520843"/>
    <lineage>
        <taxon>Eukaryota</taxon>
        <taxon>Viridiplantae</taxon>
        <taxon>Streptophyta</taxon>
        <taxon>Embryophyta</taxon>
        <taxon>Tracheophyta</taxon>
        <taxon>Spermatophyta</taxon>
        <taxon>Magnoliopsida</taxon>
        <taxon>eudicotyledons</taxon>
        <taxon>Gunneridae</taxon>
        <taxon>Pentapetalae</taxon>
        <taxon>rosids</taxon>
        <taxon>fabids</taxon>
        <taxon>Fabales</taxon>
        <taxon>Fabaceae</taxon>
        <taxon>Papilionoideae</taxon>
        <taxon>50 kb inversion clade</taxon>
        <taxon>NPAAA clade</taxon>
        <taxon>indigoferoid/millettioid clade</taxon>
        <taxon>Phaseoleae</taxon>
        <taxon>Flemingia</taxon>
    </lineage>
</organism>
<dbReference type="Proteomes" id="UP001603857">
    <property type="component" value="Unassembled WGS sequence"/>
</dbReference>
<evidence type="ECO:0000313" key="2">
    <source>
        <dbReference type="EMBL" id="KAL2319201.1"/>
    </source>
</evidence>
<evidence type="ECO:0000313" key="3">
    <source>
        <dbReference type="Proteomes" id="UP001603857"/>
    </source>
</evidence>
<feature type="region of interest" description="Disordered" evidence="1">
    <location>
        <begin position="1154"/>
        <end position="1178"/>
    </location>
</feature>
<feature type="compositionally biased region" description="Basic and acidic residues" evidence="1">
    <location>
        <begin position="608"/>
        <end position="617"/>
    </location>
</feature>
<accession>A0ABD1L6S5</accession>
<feature type="region of interest" description="Disordered" evidence="1">
    <location>
        <begin position="597"/>
        <end position="634"/>
    </location>
</feature>
<proteinExistence type="predicted"/>
<feature type="compositionally biased region" description="Low complexity" evidence="1">
    <location>
        <begin position="747"/>
        <end position="757"/>
    </location>
</feature>
<feature type="region of interest" description="Disordered" evidence="1">
    <location>
        <begin position="738"/>
        <end position="764"/>
    </location>
</feature>
<feature type="compositionally biased region" description="Basic residues" evidence="1">
    <location>
        <begin position="948"/>
        <end position="967"/>
    </location>
</feature>
<feature type="compositionally biased region" description="Low complexity" evidence="1">
    <location>
        <begin position="619"/>
        <end position="629"/>
    </location>
</feature>
<gene>
    <name evidence="2" type="ORF">Fmac_028170</name>
</gene>
<dbReference type="PANTHER" id="PTHR47188:SF1">
    <property type="entry name" value="PROTEIN TAR1"/>
    <property type="match status" value="1"/>
</dbReference>
<dbReference type="PANTHER" id="PTHR47188">
    <property type="entry name" value="PROTEIN TAR1"/>
    <property type="match status" value="1"/>
</dbReference>
<sequence length="1178" mass="130544">MFLRVKKQFECKHFSKTVPGCQNVPPPRGCPNLAKKAGVPKVPNFARWSFAPNSPNMFLRVKKQFECKHFSKTASRGAKTCPAPVWCQLGKKRGRGAKCQISPGGVSPPNSPNMFLRVKKQFECKHFSKTASRGAKTCRRPPCGANLAKNFECKHFSKTASRGAKTCRPVWCQLGQKRGGGAKISPGGVSPPNSPNMFLRVKKQFECKHFSKRPGCGCQLAKTWPGCQVPNRWSFAPNSPNMFLRVKKQFECKVPGCQVPNGLSASTFPKPRPGVPKRARRPPWGANLAKNVAKNVAGCQVPNFARWSFAPNSPPNSPNMFLRVKKQFECKHFSKTASRGAKTCPTPPLECKCHFSKTAPGVPKTCPTPPRFANLAKNGGLEKFFGLGGRDESKRRGLESRWIELRFKASRRLAARRLVRHVPLGGDPLLRWKIDIEGSKSNVAMNAWLPQASYPCGNFSDTSSFKFRRTKGSIGHAFTVRIRTGNQNQTSFYPFVPHEICSVLVELILGHLPPTYPTPLKSFHKVGLESSSTRVFFPPDSAKPVPLAVVSLDSRQGKWESLTPAVYPRLVEFLHFDIRALGKSHCFRVDVRRPGEEAPRRARSRVRPPTDDDDRRRAALAQAARPPTDTADGFGALGPPCPALRANPFPEYDRAWEALGPPDFQGPPGAHRTPRDVRCSSSRWTLPPAEPFPGRHVPDRPNPVQVTWNLFTWNLSKPRPSNISFEFEFATTTKIRTDATDERSARARAPGFAATAAPSYSSGPGPCPDGRVSALHPLDSVARLNKAPRRPIYLKFESRRCAPDASNHWLYPIELARSSGYPEGNFGGNQLLDGSISLSPLYPYTQVDDERFARRPRCGPPPSFLASPRSGIVHHLSGPDRYALTRTLHEKIGVGRRCNPQGDPPILPSLRLTDGPNGEPMPMPARGARHAVARVARALPSTIVTMTSRKHFNSPGLGHRHNPHRSMSRADRRTGSHRSTSDRDTPPAPIRFPPDNFKHSLTLFSKSFSSFPRGTCSLSVSRQYLALDGIYRPIGAAFPNNPTRRRASWWCDGVRARLLSLTLSAPPSRGTWARSATEDASPGLQRRDARGDRFSWWAIPGSLAVTKGILRRPSKRRTRSRVQIRHRGARGRHRALLIHRLATARSAVNSIFNQPRDNARGRPSCTPRNVSLLGGNDA</sequence>
<keyword evidence="3" id="KW-1185">Reference proteome</keyword>
<dbReference type="AlphaFoldDB" id="A0ABD1L6S5"/>
<evidence type="ECO:0000256" key="1">
    <source>
        <dbReference type="SAM" id="MobiDB-lite"/>
    </source>
</evidence>
<comment type="caution">
    <text evidence="2">The sequence shown here is derived from an EMBL/GenBank/DDBJ whole genome shotgun (WGS) entry which is preliminary data.</text>
</comment>
<protein>
    <submittedName>
        <fullName evidence="2">Uncharacterized protein</fullName>
    </submittedName>
</protein>
<feature type="compositionally biased region" description="Basic and acidic residues" evidence="1">
    <location>
        <begin position="968"/>
        <end position="985"/>
    </location>
</feature>
<name>A0ABD1L6S5_9FABA</name>
<dbReference type="EMBL" id="JBGMDY010000010">
    <property type="protein sequence ID" value="KAL2319201.1"/>
    <property type="molecule type" value="Genomic_DNA"/>
</dbReference>